<dbReference type="InterPro" id="IPR036019">
    <property type="entry name" value="MscL_channel"/>
</dbReference>
<organism evidence="7 8">
    <name type="scientific">Sordaria macrospora</name>
    <dbReference type="NCBI Taxonomy" id="5147"/>
    <lineage>
        <taxon>Eukaryota</taxon>
        <taxon>Fungi</taxon>
        <taxon>Dikarya</taxon>
        <taxon>Ascomycota</taxon>
        <taxon>Pezizomycotina</taxon>
        <taxon>Sordariomycetes</taxon>
        <taxon>Sordariomycetidae</taxon>
        <taxon>Sordariales</taxon>
        <taxon>Sordariaceae</taxon>
        <taxon>Sordaria</taxon>
    </lineage>
</organism>
<feature type="region of interest" description="Disordered" evidence="5">
    <location>
        <begin position="188"/>
        <end position="254"/>
    </location>
</feature>
<gene>
    <name evidence="7" type="ORF">SMACR_01660</name>
</gene>
<dbReference type="OMA" id="GAITENW"/>
<evidence type="ECO:0008006" key="9">
    <source>
        <dbReference type="Google" id="ProtNLM"/>
    </source>
</evidence>
<feature type="transmembrane region" description="Helical" evidence="6">
    <location>
        <begin position="46"/>
        <end position="69"/>
    </location>
</feature>
<dbReference type="Gene3D" id="1.10.1200.120">
    <property type="entry name" value="Large-conductance mechanosensitive channel, MscL, domain 1"/>
    <property type="match status" value="1"/>
</dbReference>
<keyword evidence="2 6" id="KW-0812">Transmembrane</keyword>
<dbReference type="EMBL" id="NMPR01000008">
    <property type="protein sequence ID" value="KAA8635934.1"/>
    <property type="molecule type" value="Genomic_DNA"/>
</dbReference>
<reference evidence="7 8" key="1">
    <citation type="submission" date="2017-07" db="EMBL/GenBank/DDBJ databases">
        <title>Genome sequence of the Sordaria macrospora wild type strain R19027.</title>
        <authorList>
            <person name="Nowrousian M."/>
            <person name="Teichert I."/>
            <person name="Kueck U."/>
        </authorList>
    </citation>
    <scope>NUCLEOTIDE SEQUENCE [LARGE SCALE GENOMIC DNA]</scope>
    <source>
        <strain evidence="7 8">R19027</strain>
        <tissue evidence="7">Mycelium</tissue>
    </source>
</reference>
<dbReference type="AlphaFoldDB" id="A0A8S8ZYR8"/>
<sequence length="254" mass="28924">MPRLEDTQVYDRDEEEDDLLNRNRRRVVRLWEDFIDFAFQGNVLEIAFGLILATMFTALVTSFVSDIVLPPISVLLPLNKNLEEKFAVLRSGANHPEEGYNTLKQAQADGAVVMAYGFFMNRLLNFMGVGFSLYSIASIYQFMSKDPIIKKTIRCQYCCKFVNINSIRCINCTSWLDGREDILLHQYHQQHQQQQHQQQIPTPSLPPNNGTQGAPPPAPQELQEAPQAPPLPAEEQVPRNRNRDGGVRIEQIPA</sequence>
<feature type="compositionally biased region" description="Basic and acidic residues" evidence="5">
    <location>
        <begin position="236"/>
        <end position="247"/>
    </location>
</feature>
<dbReference type="FunFam" id="1.10.1200.120:FF:000004">
    <property type="entry name" value="Ion channel, putative"/>
    <property type="match status" value="1"/>
</dbReference>
<evidence type="ECO:0000256" key="1">
    <source>
        <dbReference type="ARBA" id="ARBA00004141"/>
    </source>
</evidence>
<evidence type="ECO:0000256" key="3">
    <source>
        <dbReference type="ARBA" id="ARBA00022989"/>
    </source>
</evidence>
<dbReference type="Pfam" id="PF01741">
    <property type="entry name" value="MscL"/>
    <property type="match status" value="1"/>
</dbReference>
<dbReference type="SUPFAM" id="SSF81330">
    <property type="entry name" value="Gated mechanosensitive channel"/>
    <property type="match status" value="1"/>
</dbReference>
<evidence type="ECO:0000256" key="2">
    <source>
        <dbReference type="ARBA" id="ARBA00022692"/>
    </source>
</evidence>
<keyword evidence="4 6" id="KW-0472">Membrane</keyword>
<proteinExistence type="predicted"/>
<feature type="compositionally biased region" description="Low complexity" evidence="5">
    <location>
        <begin position="188"/>
        <end position="199"/>
    </location>
</feature>
<dbReference type="GO" id="GO:0016020">
    <property type="term" value="C:membrane"/>
    <property type="evidence" value="ECO:0007669"/>
    <property type="project" value="UniProtKB-SubCell"/>
</dbReference>
<evidence type="ECO:0000313" key="8">
    <source>
        <dbReference type="Proteomes" id="UP000433876"/>
    </source>
</evidence>
<dbReference type="InterPro" id="IPR037673">
    <property type="entry name" value="MSC/AndL"/>
</dbReference>
<dbReference type="VEuPathDB" id="FungiDB:SMAC_01660"/>
<evidence type="ECO:0000256" key="6">
    <source>
        <dbReference type="SAM" id="Phobius"/>
    </source>
</evidence>
<name>A0A8S8ZYR8_SORMA</name>
<comment type="caution">
    <text evidence="7">The sequence shown here is derived from an EMBL/GenBank/DDBJ whole genome shotgun (WGS) entry which is preliminary data.</text>
</comment>
<comment type="subcellular location">
    <subcellularLocation>
        <location evidence="1">Membrane</location>
        <topology evidence="1">Multi-pass membrane protein</topology>
    </subcellularLocation>
</comment>
<keyword evidence="3 6" id="KW-1133">Transmembrane helix</keyword>
<dbReference type="PANTHER" id="PTHR30266">
    <property type="entry name" value="MECHANOSENSITIVE CHANNEL MSCL"/>
    <property type="match status" value="1"/>
</dbReference>
<accession>A0A8S8ZYR8</accession>
<evidence type="ECO:0000313" key="7">
    <source>
        <dbReference type="EMBL" id="KAA8635934.1"/>
    </source>
</evidence>
<protein>
    <recommendedName>
        <fullName evidence="9">Large-conductance mechanosensitive channel</fullName>
    </recommendedName>
</protein>
<evidence type="ECO:0000256" key="4">
    <source>
        <dbReference type="ARBA" id="ARBA00023136"/>
    </source>
</evidence>
<feature type="transmembrane region" description="Helical" evidence="6">
    <location>
        <begin position="123"/>
        <end position="143"/>
    </location>
</feature>
<evidence type="ECO:0000256" key="5">
    <source>
        <dbReference type="SAM" id="MobiDB-lite"/>
    </source>
</evidence>
<dbReference type="GO" id="GO:0008381">
    <property type="term" value="F:mechanosensitive monoatomic ion channel activity"/>
    <property type="evidence" value="ECO:0007669"/>
    <property type="project" value="TreeGrafter"/>
</dbReference>
<dbReference type="Proteomes" id="UP000433876">
    <property type="component" value="Unassembled WGS sequence"/>
</dbReference>
<dbReference type="PANTHER" id="PTHR30266:SF2">
    <property type="entry name" value="LARGE-CONDUCTANCE MECHANOSENSITIVE CHANNEL"/>
    <property type="match status" value="1"/>
</dbReference>